<dbReference type="HOGENOM" id="CLU_050156_0_0_1"/>
<dbReference type="VEuPathDB" id="FungiDB:PYU1_G004218"/>
<dbReference type="eggNOG" id="ENOG502S5ZE">
    <property type="taxonomic scope" value="Eukaryota"/>
</dbReference>
<dbReference type="Proteomes" id="UP000019132">
    <property type="component" value="Unassembled WGS sequence"/>
</dbReference>
<reference evidence="1" key="3">
    <citation type="submission" date="2015-02" db="UniProtKB">
        <authorList>
            <consortium name="EnsemblProtists"/>
        </authorList>
    </citation>
    <scope>IDENTIFICATION</scope>
    <source>
        <strain evidence="1">DAOM BR144</strain>
    </source>
</reference>
<proteinExistence type="predicted"/>
<dbReference type="OMA" id="SNANCKK"/>
<evidence type="ECO:0000313" key="2">
    <source>
        <dbReference type="Proteomes" id="UP000019132"/>
    </source>
</evidence>
<dbReference type="EnsemblProtists" id="PYU1_T004228">
    <property type="protein sequence ID" value="PYU1_T004228"/>
    <property type="gene ID" value="PYU1_G004218"/>
</dbReference>
<dbReference type="EMBL" id="GL376567">
    <property type="status" value="NOT_ANNOTATED_CDS"/>
    <property type="molecule type" value="Genomic_DNA"/>
</dbReference>
<evidence type="ECO:0000313" key="1">
    <source>
        <dbReference type="EnsemblProtists" id="PYU1_T004228"/>
    </source>
</evidence>
<protein>
    <submittedName>
        <fullName evidence="1">Uncharacterized protein</fullName>
    </submittedName>
</protein>
<reference evidence="2" key="2">
    <citation type="submission" date="2010-04" db="EMBL/GenBank/DDBJ databases">
        <authorList>
            <person name="Buell R."/>
            <person name="Hamilton J."/>
            <person name="Hostetler J."/>
        </authorList>
    </citation>
    <scope>NUCLEOTIDE SEQUENCE [LARGE SCALE GENOMIC DNA]</scope>
    <source>
        <strain evidence="2">DAOM:BR144</strain>
    </source>
</reference>
<sequence length="349" mass="39190">MDDIYGEMEQNWKNGRFRLPLKFISFHDSEIMFLFVRAAIGYALAFVKVKTLQKDHRERAFEDPKLMHDANWRERIASAIDTQSDCATAMASAYARLVLHCSNYENHKEDEHFFECIYFFVCSVVKLSIPPEYWKTMEEELGFLFRGAQFSCNVKTHTTTAHKEAAAAVGAEKEAALASSAAKKIQNLSATSDKEQLRADATRFVLPKARPSHFTESVPVKRIVSEMDATKSRAERNIGISQAIRERIHAQRSEEQKRQLEAVVTPRQSIRLELYDPAAASIPTALMSASSARGTCYRAKVLVSPRTSMKATYTTRSPALNHLLPTIERLRAGTAAAAPRISSNVSQPT</sequence>
<dbReference type="AlphaFoldDB" id="K3WGY7"/>
<organism evidence="1 2">
    <name type="scientific">Globisporangium ultimum (strain ATCC 200006 / CBS 805.95 / DAOM BR144)</name>
    <name type="common">Pythium ultimum</name>
    <dbReference type="NCBI Taxonomy" id="431595"/>
    <lineage>
        <taxon>Eukaryota</taxon>
        <taxon>Sar</taxon>
        <taxon>Stramenopiles</taxon>
        <taxon>Oomycota</taxon>
        <taxon>Peronosporomycetes</taxon>
        <taxon>Pythiales</taxon>
        <taxon>Pythiaceae</taxon>
        <taxon>Globisporangium</taxon>
    </lineage>
</organism>
<dbReference type="InParanoid" id="K3WGY7"/>
<accession>K3WGY7</accession>
<keyword evidence="2" id="KW-1185">Reference proteome</keyword>
<reference evidence="2" key="1">
    <citation type="journal article" date="2010" name="Genome Biol.">
        <title>Genome sequence of the necrotrophic plant pathogen Pythium ultimum reveals original pathogenicity mechanisms and effector repertoire.</title>
        <authorList>
            <person name="Levesque C.A."/>
            <person name="Brouwer H."/>
            <person name="Cano L."/>
            <person name="Hamilton J.P."/>
            <person name="Holt C."/>
            <person name="Huitema E."/>
            <person name="Raffaele S."/>
            <person name="Robideau G.P."/>
            <person name="Thines M."/>
            <person name="Win J."/>
            <person name="Zerillo M.M."/>
            <person name="Beakes G.W."/>
            <person name="Boore J.L."/>
            <person name="Busam D."/>
            <person name="Dumas B."/>
            <person name="Ferriera S."/>
            <person name="Fuerstenberg S.I."/>
            <person name="Gachon C.M."/>
            <person name="Gaulin E."/>
            <person name="Govers F."/>
            <person name="Grenville-Briggs L."/>
            <person name="Horner N."/>
            <person name="Hostetler J."/>
            <person name="Jiang R.H."/>
            <person name="Johnson J."/>
            <person name="Krajaejun T."/>
            <person name="Lin H."/>
            <person name="Meijer H.J."/>
            <person name="Moore B."/>
            <person name="Morris P."/>
            <person name="Phuntmart V."/>
            <person name="Puiu D."/>
            <person name="Shetty J."/>
            <person name="Stajich J.E."/>
            <person name="Tripathy S."/>
            <person name="Wawra S."/>
            <person name="van West P."/>
            <person name="Whitty B.R."/>
            <person name="Coutinho P.M."/>
            <person name="Henrissat B."/>
            <person name="Martin F."/>
            <person name="Thomas P.D."/>
            <person name="Tyler B.M."/>
            <person name="De Vries R.P."/>
            <person name="Kamoun S."/>
            <person name="Yandell M."/>
            <person name="Tisserat N."/>
            <person name="Buell C.R."/>
        </authorList>
    </citation>
    <scope>NUCLEOTIDE SEQUENCE</scope>
    <source>
        <strain evidence="2">DAOM:BR144</strain>
    </source>
</reference>
<name>K3WGY7_GLOUD</name>